<keyword evidence="1" id="KW-0472">Membrane</keyword>
<accession>A0A9J5VXU8</accession>
<keyword evidence="3" id="KW-1185">Reference proteome</keyword>
<reference evidence="2" key="1">
    <citation type="submission" date="2020-09" db="EMBL/GenBank/DDBJ databases">
        <title>De no assembly of potato wild relative species, Solanum commersonii.</title>
        <authorList>
            <person name="Cho K."/>
        </authorList>
    </citation>
    <scope>NUCLEOTIDE SEQUENCE</scope>
    <source>
        <strain evidence="2">LZ3.2</strain>
        <tissue evidence="2">Leaf</tissue>
    </source>
</reference>
<dbReference type="EMBL" id="JACXVP010000280">
    <property type="protein sequence ID" value="KAG5568016.1"/>
    <property type="molecule type" value="Genomic_DNA"/>
</dbReference>
<protein>
    <submittedName>
        <fullName evidence="2">Uncharacterized protein</fullName>
    </submittedName>
</protein>
<feature type="transmembrane region" description="Helical" evidence="1">
    <location>
        <begin position="33"/>
        <end position="55"/>
    </location>
</feature>
<dbReference type="OrthoDB" id="1739625at2759"/>
<name>A0A9J5VXU8_SOLCO</name>
<sequence length="85" mass="9615">MNLTTTSHCTIEVENSLIGIFQTRALIPCKSTFLAPAAPICWLIVFVVYPVLLLMCRYVEDGTLMNNYGHIFSMIARLRQAADHR</sequence>
<comment type="caution">
    <text evidence="2">The sequence shown here is derived from an EMBL/GenBank/DDBJ whole genome shotgun (WGS) entry which is preliminary data.</text>
</comment>
<gene>
    <name evidence="2" type="ORF">H5410_064965</name>
</gene>
<evidence type="ECO:0000256" key="1">
    <source>
        <dbReference type="SAM" id="Phobius"/>
    </source>
</evidence>
<evidence type="ECO:0000313" key="2">
    <source>
        <dbReference type="EMBL" id="KAG5568016.1"/>
    </source>
</evidence>
<dbReference type="Proteomes" id="UP000824120">
    <property type="component" value="Unassembled WGS sequence"/>
</dbReference>
<evidence type="ECO:0000313" key="3">
    <source>
        <dbReference type="Proteomes" id="UP000824120"/>
    </source>
</evidence>
<dbReference type="AlphaFoldDB" id="A0A9J5VXU8"/>
<keyword evidence="1" id="KW-0812">Transmembrane</keyword>
<organism evidence="2 3">
    <name type="scientific">Solanum commersonii</name>
    <name type="common">Commerson's wild potato</name>
    <name type="synonym">Commerson's nightshade</name>
    <dbReference type="NCBI Taxonomy" id="4109"/>
    <lineage>
        <taxon>Eukaryota</taxon>
        <taxon>Viridiplantae</taxon>
        <taxon>Streptophyta</taxon>
        <taxon>Embryophyta</taxon>
        <taxon>Tracheophyta</taxon>
        <taxon>Spermatophyta</taxon>
        <taxon>Magnoliopsida</taxon>
        <taxon>eudicotyledons</taxon>
        <taxon>Gunneridae</taxon>
        <taxon>Pentapetalae</taxon>
        <taxon>asterids</taxon>
        <taxon>lamiids</taxon>
        <taxon>Solanales</taxon>
        <taxon>Solanaceae</taxon>
        <taxon>Solanoideae</taxon>
        <taxon>Solaneae</taxon>
        <taxon>Solanum</taxon>
    </lineage>
</organism>
<keyword evidence="1" id="KW-1133">Transmembrane helix</keyword>
<proteinExistence type="predicted"/>